<dbReference type="Proteomes" id="UP001610444">
    <property type="component" value="Unassembled WGS sequence"/>
</dbReference>
<keyword evidence="4 5" id="KW-0472">Membrane</keyword>
<evidence type="ECO:0000256" key="2">
    <source>
        <dbReference type="ARBA" id="ARBA00022692"/>
    </source>
</evidence>
<protein>
    <submittedName>
        <fullName evidence="6">Uncharacterized protein</fullName>
    </submittedName>
</protein>
<evidence type="ECO:0000256" key="3">
    <source>
        <dbReference type="ARBA" id="ARBA00022989"/>
    </source>
</evidence>
<evidence type="ECO:0000313" key="6">
    <source>
        <dbReference type="EMBL" id="KAL2846500.1"/>
    </source>
</evidence>
<proteinExistence type="predicted"/>
<dbReference type="RefSeq" id="XP_070897194.1">
    <property type="nucleotide sequence ID" value="XM_071046131.1"/>
</dbReference>
<dbReference type="SUPFAM" id="SSF144083">
    <property type="entry name" value="Magnesium transport protein CorA, transmembrane region"/>
    <property type="match status" value="1"/>
</dbReference>
<comment type="caution">
    <text evidence="6">The sequence shown here is derived from an EMBL/GenBank/DDBJ whole genome shotgun (WGS) entry which is preliminary data.</text>
</comment>
<reference evidence="6 7" key="1">
    <citation type="submission" date="2024-07" db="EMBL/GenBank/DDBJ databases">
        <title>Section-level genome sequencing and comparative genomics of Aspergillus sections Usti and Cavernicolus.</title>
        <authorList>
            <consortium name="Lawrence Berkeley National Laboratory"/>
            <person name="Nybo J.L."/>
            <person name="Vesth T.C."/>
            <person name="Theobald S."/>
            <person name="Frisvad J.C."/>
            <person name="Larsen T.O."/>
            <person name="Kjaerboelling I."/>
            <person name="Rothschild-Mancinelli K."/>
            <person name="Lyhne E.K."/>
            <person name="Kogle M.E."/>
            <person name="Barry K."/>
            <person name="Clum A."/>
            <person name="Na H."/>
            <person name="Ledsgaard L."/>
            <person name="Lin J."/>
            <person name="Lipzen A."/>
            <person name="Kuo A."/>
            <person name="Riley R."/>
            <person name="Mondo S."/>
            <person name="LaButti K."/>
            <person name="Haridas S."/>
            <person name="Pangalinan J."/>
            <person name="Salamov A.A."/>
            <person name="Simmons B.A."/>
            <person name="Magnuson J.K."/>
            <person name="Chen J."/>
            <person name="Drula E."/>
            <person name="Henrissat B."/>
            <person name="Wiebenga A."/>
            <person name="Lubbers R.J."/>
            <person name="Gomes A.C."/>
            <person name="Macurrencykelacurrency M.R."/>
            <person name="Stajich J."/>
            <person name="Grigoriev I.V."/>
            <person name="Mortensen U.H."/>
            <person name="De vries R.P."/>
            <person name="Baker S.E."/>
            <person name="Andersen M.R."/>
        </authorList>
    </citation>
    <scope>NUCLEOTIDE SEQUENCE [LARGE SCALE GENOMIC DNA]</scope>
    <source>
        <strain evidence="6 7">CBS 756.74</strain>
    </source>
</reference>
<organism evidence="6 7">
    <name type="scientific">Aspergillus pseudodeflectus</name>
    <dbReference type="NCBI Taxonomy" id="176178"/>
    <lineage>
        <taxon>Eukaryota</taxon>
        <taxon>Fungi</taxon>
        <taxon>Dikarya</taxon>
        <taxon>Ascomycota</taxon>
        <taxon>Pezizomycotina</taxon>
        <taxon>Eurotiomycetes</taxon>
        <taxon>Eurotiomycetidae</taxon>
        <taxon>Eurotiales</taxon>
        <taxon>Aspergillaceae</taxon>
        <taxon>Aspergillus</taxon>
        <taxon>Aspergillus subgen. Nidulantes</taxon>
    </lineage>
</organism>
<evidence type="ECO:0000313" key="7">
    <source>
        <dbReference type="Proteomes" id="UP001610444"/>
    </source>
</evidence>
<feature type="transmembrane region" description="Helical" evidence="5">
    <location>
        <begin position="301"/>
        <end position="319"/>
    </location>
</feature>
<dbReference type="PANTHER" id="PTHR46494:SF1">
    <property type="entry name" value="CORA FAMILY METAL ION TRANSPORTER (EUROFUNG)"/>
    <property type="match status" value="1"/>
</dbReference>
<gene>
    <name evidence="6" type="ORF">BJX68DRAFT_268590</name>
</gene>
<dbReference type="PANTHER" id="PTHR46494">
    <property type="entry name" value="CORA FAMILY METAL ION TRANSPORTER (EUROFUNG)"/>
    <property type="match status" value="1"/>
</dbReference>
<evidence type="ECO:0000256" key="4">
    <source>
        <dbReference type="ARBA" id="ARBA00023136"/>
    </source>
</evidence>
<dbReference type="GeneID" id="98161295"/>
<feature type="transmembrane region" description="Helical" evidence="5">
    <location>
        <begin position="339"/>
        <end position="359"/>
    </location>
</feature>
<keyword evidence="7" id="KW-1185">Reference proteome</keyword>
<evidence type="ECO:0000256" key="5">
    <source>
        <dbReference type="SAM" id="Phobius"/>
    </source>
</evidence>
<accession>A0ABR4K2I2</accession>
<keyword evidence="3 5" id="KW-1133">Transmembrane helix</keyword>
<comment type="subcellular location">
    <subcellularLocation>
        <location evidence="1">Cell membrane</location>
        <topology evidence="1">Multi-pass membrane protein</topology>
    </subcellularLocation>
</comment>
<dbReference type="InterPro" id="IPR002523">
    <property type="entry name" value="MgTranspt_CorA/ZnTranspt_ZntB"/>
</dbReference>
<keyword evidence="2 5" id="KW-0812">Transmembrane</keyword>
<dbReference type="EMBL" id="JBFXLR010000032">
    <property type="protein sequence ID" value="KAL2846500.1"/>
    <property type="molecule type" value="Genomic_DNA"/>
</dbReference>
<evidence type="ECO:0000256" key="1">
    <source>
        <dbReference type="ARBA" id="ARBA00004651"/>
    </source>
</evidence>
<dbReference type="Gene3D" id="1.20.58.340">
    <property type="entry name" value="Magnesium transport protein CorA, transmembrane region"/>
    <property type="match status" value="1"/>
</dbReference>
<sequence length="427" mass="49882">MADNEVPPTVEDTIHIFEETGSGWNHRGSELAIDEPTANFAIFCTNHFDKVRLDYKDWFQPAFWSVIDKDLNGTFHCQYDYMGERVTPKVSWTCFKLKRVHSANVYNWKQPSLHVTWDHQTRRQLVYLFDFLPPTNQNEEQKEFLSTLPSPEARQNNPFAWHAAFSRVVLEQYDEAYWLVRDRVRDHEKNRRFNVNSKDFFPELHDIARHAFHYSEIIEVAENTLNRLVQEQIRWREEDGAAIHDGGIGYWLDPHQELLLQQKAAYALKARSKSLNERLLNEINLGFNLVLQADSAWMKTIAFVSMVYLPGTFVSGLFGTNFFDFDSPTPGLWAHSNFWLYWAVAVPLTMATMGIWAAWHRRTDIQQRWDSSYSSMQRKLLMRSLAKQNMGNADSALHKSGTELSILGLVRAATTMNRRNVRRKETV</sequence>
<dbReference type="InterPro" id="IPR045863">
    <property type="entry name" value="CorA_TM1_TM2"/>
</dbReference>
<dbReference type="Pfam" id="PF01544">
    <property type="entry name" value="CorA"/>
    <property type="match status" value="1"/>
</dbReference>
<name>A0ABR4K2I2_9EURO</name>